<dbReference type="EMBL" id="VOGW01000082">
    <property type="protein sequence ID" value="TWV46994.1"/>
    <property type="molecule type" value="Genomic_DNA"/>
</dbReference>
<feature type="transmembrane region" description="Helical" evidence="1">
    <location>
        <begin position="243"/>
        <end position="266"/>
    </location>
</feature>
<dbReference type="RefSeq" id="WP_146465494.1">
    <property type="nucleotide sequence ID" value="NZ_VOGW01000082.1"/>
</dbReference>
<evidence type="ECO:0000256" key="1">
    <source>
        <dbReference type="SAM" id="Phobius"/>
    </source>
</evidence>
<dbReference type="Proteomes" id="UP000320481">
    <property type="component" value="Unassembled WGS sequence"/>
</dbReference>
<evidence type="ECO:0000313" key="3">
    <source>
        <dbReference type="Proteomes" id="UP000320481"/>
    </source>
</evidence>
<feature type="transmembrane region" description="Helical" evidence="1">
    <location>
        <begin position="145"/>
        <end position="169"/>
    </location>
</feature>
<evidence type="ECO:0008006" key="4">
    <source>
        <dbReference type="Google" id="ProtNLM"/>
    </source>
</evidence>
<keyword evidence="1" id="KW-1133">Transmembrane helix</keyword>
<feature type="transmembrane region" description="Helical" evidence="1">
    <location>
        <begin position="373"/>
        <end position="391"/>
    </location>
</feature>
<protein>
    <recommendedName>
        <fullName evidence="4">Peptide zinc metalloprotease protein</fullName>
    </recommendedName>
</protein>
<evidence type="ECO:0000313" key="2">
    <source>
        <dbReference type="EMBL" id="TWV46994.1"/>
    </source>
</evidence>
<proteinExistence type="predicted"/>
<dbReference type="InterPro" id="IPR049694">
    <property type="entry name" value="Daptide_HExxH"/>
</dbReference>
<keyword evidence="1" id="KW-0812">Transmembrane</keyword>
<feature type="transmembrane region" description="Helical" evidence="1">
    <location>
        <begin position="181"/>
        <end position="203"/>
    </location>
</feature>
<feature type="transmembrane region" description="Helical" evidence="1">
    <location>
        <begin position="278"/>
        <end position="297"/>
    </location>
</feature>
<dbReference type="AlphaFoldDB" id="A0A5C6JV94"/>
<dbReference type="GO" id="GO:0031293">
    <property type="term" value="P:membrane protein intracellular domain proteolysis"/>
    <property type="evidence" value="ECO:0007669"/>
    <property type="project" value="TreeGrafter"/>
</dbReference>
<dbReference type="NCBIfam" id="NF041824">
    <property type="entry name" value="daptide_HExxH"/>
    <property type="match status" value="1"/>
</dbReference>
<gene>
    <name evidence="2" type="ORF">FRZ03_14115</name>
</gene>
<dbReference type="GO" id="GO:0004222">
    <property type="term" value="F:metalloendopeptidase activity"/>
    <property type="evidence" value="ECO:0007669"/>
    <property type="project" value="InterPro"/>
</dbReference>
<dbReference type="PANTHER" id="PTHR13325:SF3">
    <property type="entry name" value="MEMBRANE-BOUND TRANSCRIPTION FACTOR SITE-2 PROTEASE"/>
    <property type="match status" value="1"/>
</dbReference>
<dbReference type="InterPro" id="IPR001193">
    <property type="entry name" value="MBTPS2"/>
</dbReference>
<keyword evidence="3" id="KW-1185">Reference proteome</keyword>
<feature type="transmembrane region" description="Helical" evidence="1">
    <location>
        <begin position="412"/>
        <end position="429"/>
    </location>
</feature>
<comment type="caution">
    <text evidence="2">The sequence shown here is derived from an EMBL/GenBank/DDBJ whole genome shotgun (WGS) entry which is preliminary data.</text>
</comment>
<name>A0A5C6JV94_9ACTN</name>
<feature type="transmembrane region" description="Helical" evidence="1">
    <location>
        <begin position="344"/>
        <end position="367"/>
    </location>
</feature>
<keyword evidence="1" id="KW-0472">Membrane</keyword>
<organism evidence="2 3">
    <name type="scientific">Streptomyces misionensis</name>
    <dbReference type="NCBI Taxonomy" id="67331"/>
    <lineage>
        <taxon>Bacteria</taxon>
        <taxon>Bacillati</taxon>
        <taxon>Actinomycetota</taxon>
        <taxon>Actinomycetes</taxon>
        <taxon>Kitasatosporales</taxon>
        <taxon>Streptomycetaceae</taxon>
        <taxon>Streptomyces</taxon>
    </lineage>
</organism>
<dbReference type="PANTHER" id="PTHR13325">
    <property type="entry name" value="PROTEASE M50 MEMBRANE-BOUND TRANSCRIPTION FACTOR SITE 2 PROTEASE"/>
    <property type="match status" value="1"/>
</dbReference>
<accession>A0A5C6JV94</accession>
<reference evidence="2" key="1">
    <citation type="journal article" date="2019" name="Microbiol. Resour. Announc.">
        <title>Draft Genomic Sequences of Streptomyces misionensis and Streptomyces albidoflavus, bacteria applied for phytopathogen biocontrol.</title>
        <authorList>
            <person name="Pylro V."/>
            <person name="Dias A."/>
            <person name="Andreote F."/>
            <person name="Varani A."/>
            <person name="Andreote C."/>
            <person name="Bernardo E."/>
            <person name="Martins T."/>
        </authorList>
    </citation>
    <scope>NUCLEOTIDE SEQUENCE [LARGE SCALE GENOMIC DNA]</scope>
    <source>
        <strain evidence="2">66</strain>
    </source>
</reference>
<dbReference type="GO" id="GO:0005737">
    <property type="term" value="C:cytoplasm"/>
    <property type="evidence" value="ECO:0007669"/>
    <property type="project" value="TreeGrafter"/>
</dbReference>
<dbReference type="GO" id="GO:0016020">
    <property type="term" value="C:membrane"/>
    <property type="evidence" value="ECO:0007669"/>
    <property type="project" value="InterPro"/>
</dbReference>
<sequence length="555" mass="59130">MKLTLNRPRPQAAAAAPPLPEYPCLAEDVVVHEPAEAGAPWIVQFDAGRYLRVGAGMARLLRSADGTRTAGDIAAVLGAPWTAELVGEGLTRAQRMELLRGTDRKTAARRRFAFVPPLTFQFTVVRPERFLARFRPLAARLAHRSWAAALVALVVVGILCLAFQLPALADALSRPVSVSTLITLVVVTYVGTVLHEMAHGIVLSHYGGKPSRMGVMLFYLTPAFFCDVTDGWRLPGSGQRVRIALAGITTQAAIGGVSGIAAAAVALTGGSPGVRDTLLLLTLTTFVSGVFNALPFVKLDGYLALMSHLDISHLRDRSMTDARRLVARVLFGGRYERALPGVSWAPLFGLVCMVFPVYVLAMAFTVWQSMLEAMGLVGATVVSLGLAYLALRLYSGALRLGAEARAAGARRWRIWAVSLVVLAALTGIAREVTLPYTVSGGFVQRDGRVLFVATGAADLDAVTPGATVRLRGSGIVLHEDLGEARVAGSKPVQVEAPFSVFAPVAGLDSMKLPATGVPLRVNRPPAAATGLAEVDAGRRGVGDWLYLRYLAPFWR</sequence>